<gene>
    <name evidence="4" type="ORF">CLV63_106105</name>
</gene>
<evidence type="ECO:0000256" key="3">
    <source>
        <dbReference type="ARBA" id="ARBA00022729"/>
    </source>
</evidence>
<reference evidence="4 5" key="1">
    <citation type="submission" date="2018-03" db="EMBL/GenBank/DDBJ databases">
        <title>Genomic Encyclopedia of Archaeal and Bacterial Type Strains, Phase II (KMG-II): from individual species to whole genera.</title>
        <authorList>
            <person name="Goeker M."/>
        </authorList>
    </citation>
    <scope>NUCLEOTIDE SEQUENCE [LARGE SCALE GENOMIC DNA]</scope>
    <source>
        <strain evidence="4 5">DSM 45312</strain>
    </source>
</reference>
<accession>A0A2P8DLH8</accession>
<sequence>MDLSRRALLGGGAALAAASLAGCSSGTGQARDALAAEIPDRPVTIDWISQVLADNDGKDLRRTLVTAFQNRFPTITVNLVDVPPTTDVRRTTLTTQIASGATSPDVFLGDCTWPAQFAYNSLAQPLGEVAGEKEFWSGYPDPVSTAVSYEGSAYAFPMYVDISFLYYRKDLLDKHGFDPPETWEQVSDIALKLTKAGDVRYGFVWQGASAEPITCNFTEFLADAGGSLMNEAATEVTVDSAAGRRAMEFMAGLVSSGVSPAGVGTFAEEQSMTAFSSGQAAFLRNWSYAWGAANGADSAVSGKVGAVLRPRFDGGERRGLSTLGGWHNYVNPHTRNLGASVAFARWVAQEEAQTIMATTSPYTPPLSSVLADPEVTGQDNPTFGLSADAQFVVRPSQSPRYPQISKAVYTNANPLVVSGGRGDTDAAVAEMAAGMRTAHEGAAL</sequence>
<dbReference type="Pfam" id="PF01547">
    <property type="entry name" value="SBP_bac_1"/>
    <property type="match status" value="1"/>
</dbReference>
<dbReference type="OrthoDB" id="366726at2"/>
<dbReference type="PROSITE" id="PS51318">
    <property type="entry name" value="TAT"/>
    <property type="match status" value="1"/>
</dbReference>
<dbReference type="PANTHER" id="PTHR43649">
    <property type="entry name" value="ARABINOSE-BINDING PROTEIN-RELATED"/>
    <property type="match status" value="1"/>
</dbReference>
<dbReference type="PROSITE" id="PS51257">
    <property type="entry name" value="PROKAR_LIPOPROTEIN"/>
    <property type="match status" value="1"/>
</dbReference>
<keyword evidence="5" id="KW-1185">Reference proteome</keyword>
<dbReference type="SUPFAM" id="SSF53850">
    <property type="entry name" value="Periplasmic binding protein-like II"/>
    <property type="match status" value="1"/>
</dbReference>
<comment type="caution">
    <text evidence="4">The sequence shown here is derived from an EMBL/GenBank/DDBJ whole genome shotgun (WGS) entry which is preliminary data.</text>
</comment>
<name>A0A2P8DLH8_9ACTN</name>
<dbReference type="RefSeq" id="WP_106582796.1">
    <property type="nucleotide sequence ID" value="NZ_PYGA01000006.1"/>
</dbReference>
<evidence type="ECO:0000256" key="1">
    <source>
        <dbReference type="ARBA" id="ARBA00008520"/>
    </source>
</evidence>
<dbReference type="Proteomes" id="UP000240542">
    <property type="component" value="Unassembled WGS sequence"/>
</dbReference>
<organism evidence="4 5">
    <name type="scientific">Murinocardiopsis flavida</name>
    <dbReference type="NCBI Taxonomy" id="645275"/>
    <lineage>
        <taxon>Bacteria</taxon>
        <taxon>Bacillati</taxon>
        <taxon>Actinomycetota</taxon>
        <taxon>Actinomycetes</taxon>
        <taxon>Streptosporangiales</taxon>
        <taxon>Nocardiopsidaceae</taxon>
        <taxon>Murinocardiopsis</taxon>
    </lineage>
</organism>
<protein>
    <submittedName>
        <fullName evidence="4">Carbohydrate ABC transporter substrate-binding protein (CUT1 family)</fullName>
    </submittedName>
</protein>
<evidence type="ECO:0000313" key="5">
    <source>
        <dbReference type="Proteomes" id="UP000240542"/>
    </source>
</evidence>
<dbReference type="InterPro" id="IPR050490">
    <property type="entry name" value="Bact_solute-bd_prot1"/>
</dbReference>
<dbReference type="Gene3D" id="3.40.190.10">
    <property type="entry name" value="Periplasmic binding protein-like II"/>
    <property type="match status" value="2"/>
</dbReference>
<keyword evidence="2" id="KW-0813">Transport</keyword>
<comment type="similarity">
    <text evidence="1">Belongs to the bacterial solute-binding protein 1 family.</text>
</comment>
<dbReference type="InterPro" id="IPR006059">
    <property type="entry name" value="SBP"/>
</dbReference>
<evidence type="ECO:0000313" key="4">
    <source>
        <dbReference type="EMBL" id="PSK98057.1"/>
    </source>
</evidence>
<dbReference type="EMBL" id="PYGA01000006">
    <property type="protein sequence ID" value="PSK98057.1"/>
    <property type="molecule type" value="Genomic_DNA"/>
</dbReference>
<evidence type="ECO:0000256" key="2">
    <source>
        <dbReference type="ARBA" id="ARBA00022448"/>
    </source>
</evidence>
<dbReference type="CDD" id="cd14750">
    <property type="entry name" value="PBP2_TMBP"/>
    <property type="match status" value="1"/>
</dbReference>
<dbReference type="AlphaFoldDB" id="A0A2P8DLH8"/>
<keyword evidence="3" id="KW-0732">Signal</keyword>
<dbReference type="InterPro" id="IPR006311">
    <property type="entry name" value="TAT_signal"/>
</dbReference>
<dbReference type="PANTHER" id="PTHR43649:SF34">
    <property type="entry name" value="ABC TRANSPORTER PERIPLASMIC-BINDING PROTEIN YCJN-RELATED"/>
    <property type="match status" value="1"/>
</dbReference>
<proteinExistence type="inferred from homology"/>